<dbReference type="InterPro" id="IPR014799">
    <property type="entry name" value="ASD2_dom"/>
</dbReference>
<evidence type="ECO:0000313" key="8">
    <source>
        <dbReference type="Proteomes" id="UP000030665"/>
    </source>
</evidence>
<dbReference type="GO" id="GO:0043296">
    <property type="term" value="C:apical junction complex"/>
    <property type="evidence" value="ECO:0007669"/>
    <property type="project" value="TreeGrafter"/>
</dbReference>
<evidence type="ECO:0000256" key="4">
    <source>
        <dbReference type="ARBA" id="ARBA00023212"/>
    </source>
</evidence>
<sequence>MKVLKEEKREIEKEIKSNEVIGNDLLSFVENSQANAAVKQKLRTYVQDVERITKLFLKLSAQLKRIVRQLNRTADEQLVDVQSLKDRRAQLMSQLEDAKELKDGIYVRGAQLAKLLPQIFGADQMIDYQYFVQMKSKLLVEAQEIDDKIAHGEEQKEFLEHS</sequence>
<feature type="domain" description="ASD2" evidence="6">
    <location>
        <begin position="1"/>
        <end position="162"/>
    </location>
</feature>
<proteinExistence type="inferred from homology"/>
<feature type="coiled-coil region" evidence="5">
    <location>
        <begin position="67"/>
        <end position="101"/>
    </location>
</feature>
<dbReference type="PANTHER" id="PTHR15012">
    <property type="entry name" value="APICAL PROTEIN/SHROOM-RELATED"/>
    <property type="match status" value="1"/>
</dbReference>
<dbReference type="GO" id="GO:0000902">
    <property type="term" value="P:cell morphogenesis"/>
    <property type="evidence" value="ECO:0007669"/>
    <property type="project" value="TreeGrafter"/>
</dbReference>
<keyword evidence="8" id="KW-1185">Reference proteome</keyword>
<evidence type="ECO:0000256" key="2">
    <source>
        <dbReference type="ARBA" id="ARBA00006469"/>
    </source>
</evidence>
<dbReference type="InterPro" id="IPR027685">
    <property type="entry name" value="Shroom_fam"/>
</dbReference>
<dbReference type="STRING" id="36087.A0A077Z5B0"/>
<dbReference type="PROSITE" id="PS51307">
    <property type="entry name" value="ASD2"/>
    <property type="match status" value="1"/>
</dbReference>
<reference evidence="7" key="1">
    <citation type="submission" date="2014-01" db="EMBL/GenBank/DDBJ databases">
        <authorList>
            <person name="Aslett M."/>
        </authorList>
    </citation>
    <scope>NUCLEOTIDE SEQUENCE</scope>
</reference>
<gene>
    <name evidence="7" type="ORF">TTRE_0000328501</name>
</gene>
<name>A0A077Z5B0_TRITR</name>
<keyword evidence="3" id="KW-0963">Cytoplasm</keyword>
<comment type="similarity">
    <text evidence="2">Belongs to the shroom family.</text>
</comment>
<dbReference type="GO" id="GO:0030864">
    <property type="term" value="C:cortical actin cytoskeleton"/>
    <property type="evidence" value="ECO:0007669"/>
    <property type="project" value="TreeGrafter"/>
</dbReference>
<dbReference type="GO" id="GO:0016324">
    <property type="term" value="C:apical plasma membrane"/>
    <property type="evidence" value="ECO:0007669"/>
    <property type="project" value="TreeGrafter"/>
</dbReference>
<dbReference type="Pfam" id="PF08687">
    <property type="entry name" value="ASD2"/>
    <property type="match status" value="1"/>
</dbReference>
<organism evidence="7 8">
    <name type="scientific">Trichuris trichiura</name>
    <name type="common">Whipworm</name>
    <name type="synonym">Trichocephalus trichiurus</name>
    <dbReference type="NCBI Taxonomy" id="36087"/>
    <lineage>
        <taxon>Eukaryota</taxon>
        <taxon>Metazoa</taxon>
        <taxon>Ecdysozoa</taxon>
        <taxon>Nematoda</taxon>
        <taxon>Enoplea</taxon>
        <taxon>Dorylaimia</taxon>
        <taxon>Trichinellida</taxon>
        <taxon>Trichuridae</taxon>
        <taxon>Trichuris</taxon>
    </lineage>
</organism>
<evidence type="ECO:0000313" key="7">
    <source>
        <dbReference type="EMBL" id="CDW55014.1"/>
    </source>
</evidence>
<evidence type="ECO:0000256" key="1">
    <source>
        <dbReference type="ARBA" id="ARBA00004245"/>
    </source>
</evidence>
<comment type="subcellular location">
    <subcellularLocation>
        <location evidence="1">Cytoplasm</location>
        <location evidence="1">Cytoskeleton</location>
    </subcellularLocation>
</comment>
<dbReference type="GO" id="GO:0051015">
    <property type="term" value="F:actin filament binding"/>
    <property type="evidence" value="ECO:0007669"/>
    <property type="project" value="InterPro"/>
</dbReference>
<evidence type="ECO:0000259" key="6">
    <source>
        <dbReference type="PROSITE" id="PS51307"/>
    </source>
</evidence>
<protein>
    <submittedName>
        <fullName evidence="7">ASD2 domain containing protein</fullName>
    </submittedName>
</protein>
<dbReference type="PANTHER" id="PTHR15012:SF32">
    <property type="entry name" value="PROTEIN SHROOM"/>
    <property type="match status" value="1"/>
</dbReference>
<evidence type="ECO:0000256" key="3">
    <source>
        <dbReference type="ARBA" id="ARBA00022490"/>
    </source>
</evidence>
<dbReference type="OrthoDB" id="10063560at2759"/>
<accession>A0A077Z5B0</accession>
<dbReference type="Proteomes" id="UP000030665">
    <property type="component" value="Unassembled WGS sequence"/>
</dbReference>
<dbReference type="GO" id="GO:0005912">
    <property type="term" value="C:adherens junction"/>
    <property type="evidence" value="ECO:0007669"/>
    <property type="project" value="TreeGrafter"/>
</dbReference>
<reference evidence="7" key="2">
    <citation type="submission" date="2014-03" db="EMBL/GenBank/DDBJ databases">
        <title>The whipworm genome and dual-species transcriptomics of an intimate host-pathogen interaction.</title>
        <authorList>
            <person name="Foth B.J."/>
            <person name="Tsai I.J."/>
            <person name="Reid A.J."/>
            <person name="Bancroft A.J."/>
            <person name="Nichol S."/>
            <person name="Tracey A."/>
            <person name="Holroyd N."/>
            <person name="Cotton J.A."/>
            <person name="Stanley E.J."/>
            <person name="Zarowiecki M."/>
            <person name="Liu J.Z."/>
            <person name="Huckvale T."/>
            <person name="Cooper P.J."/>
            <person name="Grencis R.K."/>
            <person name="Berriman M."/>
        </authorList>
    </citation>
    <scope>NUCLEOTIDE SEQUENCE [LARGE SCALE GENOMIC DNA]</scope>
</reference>
<keyword evidence="4" id="KW-0206">Cytoskeleton</keyword>
<dbReference type="GO" id="GO:0007015">
    <property type="term" value="P:actin filament organization"/>
    <property type="evidence" value="ECO:0007669"/>
    <property type="project" value="TreeGrafter"/>
</dbReference>
<keyword evidence="5" id="KW-0175">Coiled coil</keyword>
<evidence type="ECO:0000256" key="5">
    <source>
        <dbReference type="SAM" id="Coils"/>
    </source>
</evidence>
<dbReference type="Gene3D" id="6.10.250.3120">
    <property type="match status" value="1"/>
</dbReference>
<dbReference type="EMBL" id="HG805931">
    <property type="protein sequence ID" value="CDW55014.1"/>
    <property type="molecule type" value="Genomic_DNA"/>
</dbReference>
<dbReference type="AlphaFoldDB" id="A0A077Z5B0"/>